<evidence type="ECO:0000256" key="1">
    <source>
        <dbReference type="ARBA" id="ARBA00022737"/>
    </source>
</evidence>
<protein>
    <recommendedName>
        <fullName evidence="4">Pentapeptide repeat-containing protein</fullName>
    </recommendedName>
</protein>
<organism evidence="2 3">
    <name type="scientific">Streptomyces coacervatus</name>
    <dbReference type="NCBI Taxonomy" id="647381"/>
    <lineage>
        <taxon>Bacteria</taxon>
        <taxon>Bacillati</taxon>
        <taxon>Actinomycetota</taxon>
        <taxon>Actinomycetes</taxon>
        <taxon>Kitasatosporales</taxon>
        <taxon>Streptomycetaceae</taxon>
        <taxon>Streptomyces</taxon>
    </lineage>
</organism>
<sequence>MPSDPDAAAELTSWSGQEDTTLDLSGLDASGADLSGADLAMGLFTQSRLAGAILVDTDLYRAHLESAVLDRAHLTRASLVKAVLDGASMQAAVLSEANLGSAELAEVDARSASFRTARLNGASFLNARLEGADLTDATVQETTLDALLDERTVVQGLSGTVYGPARIDEHGSLRELAGLELELWLNQRGASVQVLNSPTNMVTYYALVSDDYPRSNPQGIVRRRQAGDFTSDEAFTRNLRWEPTEYLRLYELGHNDDDHVEITAEEAHQFISMITRKLKNEATD</sequence>
<dbReference type="InterPro" id="IPR001646">
    <property type="entry name" value="5peptide_repeat"/>
</dbReference>
<reference evidence="3" key="1">
    <citation type="journal article" date="2019" name="Int. J. Syst. Evol. Microbiol.">
        <title>The Global Catalogue of Microorganisms (GCM) 10K type strain sequencing project: providing services to taxonomists for standard genome sequencing and annotation.</title>
        <authorList>
            <consortium name="The Broad Institute Genomics Platform"/>
            <consortium name="The Broad Institute Genome Sequencing Center for Infectious Disease"/>
            <person name="Wu L."/>
            <person name="Ma J."/>
        </authorList>
    </citation>
    <scope>NUCLEOTIDE SEQUENCE [LARGE SCALE GENOMIC DNA]</scope>
    <source>
        <strain evidence="3">JCM 17138</strain>
    </source>
</reference>
<gene>
    <name evidence="2" type="ORF">GCM10022403_092140</name>
</gene>
<dbReference type="Proteomes" id="UP001501009">
    <property type="component" value="Unassembled WGS sequence"/>
</dbReference>
<evidence type="ECO:0008006" key="4">
    <source>
        <dbReference type="Google" id="ProtNLM"/>
    </source>
</evidence>
<evidence type="ECO:0000313" key="3">
    <source>
        <dbReference type="Proteomes" id="UP001501009"/>
    </source>
</evidence>
<keyword evidence="3" id="KW-1185">Reference proteome</keyword>
<dbReference type="PANTHER" id="PTHR47485:SF1">
    <property type="entry name" value="THYLAKOID LUMENAL 17.4 KDA PROTEIN, CHLOROPLASTIC"/>
    <property type="match status" value="1"/>
</dbReference>
<name>A0ABP7JKK0_9ACTN</name>
<dbReference type="PANTHER" id="PTHR47485">
    <property type="entry name" value="THYLAKOID LUMENAL 17.4 KDA PROTEIN, CHLOROPLASTIC"/>
    <property type="match status" value="1"/>
</dbReference>
<dbReference type="SUPFAM" id="SSF141571">
    <property type="entry name" value="Pentapeptide repeat-like"/>
    <property type="match status" value="1"/>
</dbReference>
<accession>A0ABP7JKK0</accession>
<comment type="caution">
    <text evidence="2">The sequence shown here is derived from an EMBL/GenBank/DDBJ whole genome shotgun (WGS) entry which is preliminary data.</text>
</comment>
<proteinExistence type="predicted"/>
<dbReference type="RefSeq" id="WP_275780756.1">
    <property type="nucleotide sequence ID" value="NZ_BAABDE010000048.1"/>
</dbReference>
<dbReference type="Gene3D" id="2.160.20.80">
    <property type="entry name" value="E3 ubiquitin-protein ligase SopA"/>
    <property type="match status" value="1"/>
</dbReference>
<dbReference type="EMBL" id="BAABDE010000048">
    <property type="protein sequence ID" value="GAA3845850.1"/>
    <property type="molecule type" value="Genomic_DNA"/>
</dbReference>
<dbReference type="Pfam" id="PF00805">
    <property type="entry name" value="Pentapeptide"/>
    <property type="match status" value="2"/>
</dbReference>
<keyword evidence="1" id="KW-0677">Repeat</keyword>
<evidence type="ECO:0000313" key="2">
    <source>
        <dbReference type="EMBL" id="GAA3845850.1"/>
    </source>
</evidence>